<dbReference type="Pfam" id="PF01202">
    <property type="entry name" value="SKI"/>
    <property type="match status" value="1"/>
</dbReference>
<evidence type="ECO:0000256" key="8">
    <source>
        <dbReference type="ARBA" id="ARBA00022840"/>
    </source>
</evidence>
<evidence type="ECO:0000313" key="12">
    <source>
        <dbReference type="EMBL" id="HGB13644.1"/>
    </source>
</evidence>
<evidence type="ECO:0000256" key="1">
    <source>
        <dbReference type="ARBA" id="ARBA00004842"/>
    </source>
</evidence>
<feature type="binding site" evidence="11">
    <location>
        <position position="65"/>
    </location>
    <ligand>
        <name>substrate</name>
    </ligand>
</feature>
<evidence type="ECO:0000256" key="10">
    <source>
        <dbReference type="ARBA" id="ARBA00048567"/>
    </source>
</evidence>
<dbReference type="InterPro" id="IPR000623">
    <property type="entry name" value="Shikimate_kinase/TSH1"/>
</dbReference>
<comment type="similarity">
    <text evidence="2 11">Belongs to the shikimate kinase family.</text>
</comment>
<keyword evidence="4 11" id="KW-0028">Amino-acid biosynthesis</keyword>
<comment type="caution">
    <text evidence="12">The sequence shown here is derived from an EMBL/GenBank/DDBJ whole genome shotgun (WGS) entry which is preliminary data.</text>
</comment>
<dbReference type="GO" id="GO:0008652">
    <property type="term" value="P:amino acid biosynthetic process"/>
    <property type="evidence" value="ECO:0007669"/>
    <property type="project" value="UniProtKB-KW"/>
</dbReference>
<feature type="binding site" evidence="11">
    <location>
        <position position="129"/>
    </location>
    <ligand>
        <name>ATP</name>
        <dbReference type="ChEBI" id="CHEBI:30616"/>
    </ligand>
</feature>
<dbReference type="GO" id="GO:0005829">
    <property type="term" value="C:cytosol"/>
    <property type="evidence" value="ECO:0007669"/>
    <property type="project" value="TreeGrafter"/>
</dbReference>
<reference evidence="12" key="1">
    <citation type="journal article" date="2020" name="mSystems">
        <title>Genome- and Community-Level Interaction Insights into Carbon Utilization and Element Cycling Functions of Hydrothermarchaeota in Hydrothermal Sediment.</title>
        <authorList>
            <person name="Zhou Z."/>
            <person name="Liu Y."/>
            <person name="Xu W."/>
            <person name="Pan J."/>
            <person name="Luo Z.H."/>
            <person name="Li M."/>
        </authorList>
    </citation>
    <scope>NUCLEOTIDE SEQUENCE [LARGE SCALE GENOMIC DNA]</scope>
    <source>
        <strain evidence="12">SpSt-776</strain>
    </source>
</reference>
<keyword evidence="9 11" id="KW-0057">Aromatic amino acid biosynthesis</keyword>
<comment type="function">
    <text evidence="11">Catalyzes the specific phosphorylation of the 3-hydroxyl group of shikimic acid using ATP as a cosubstrate.</text>
</comment>
<name>A0A7C3SHJ4_9BACT</name>
<feature type="binding site" evidence="11">
    <location>
        <begin position="19"/>
        <end position="24"/>
    </location>
    <ligand>
        <name>ATP</name>
        <dbReference type="ChEBI" id="CHEBI:30616"/>
    </ligand>
</feature>
<keyword evidence="6 11" id="KW-0547">Nucleotide-binding</keyword>
<proteinExistence type="inferred from homology"/>
<comment type="pathway">
    <text evidence="1 11">Metabolic intermediate biosynthesis; chorismate biosynthesis; chorismate from D-erythrose 4-phosphate and phosphoenolpyruvate: step 5/7.</text>
</comment>
<sequence>MKPTGSVPAANLVLIGYRATGKSSVAAALARRLNRPLVDLDKVLVQEAGCSIAEIVAQGGWEDFRRREKELVRRFGQTRGQVLATGGGVVLDPENVAILRENGIIIWLKAEPACIRARLGLDAATSAYRPSLTGADPQAEVEKVLSQREPLYRSAAQVIIDTTHLSVTEVVDRILQEVSGGNRG</sequence>
<dbReference type="PANTHER" id="PTHR21087">
    <property type="entry name" value="SHIKIMATE KINASE"/>
    <property type="match status" value="1"/>
</dbReference>
<keyword evidence="8 11" id="KW-0067">ATP-binding</keyword>
<dbReference type="GO" id="GO:0004765">
    <property type="term" value="F:shikimate kinase activity"/>
    <property type="evidence" value="ECO:0007669"/>
    <property type="project" value="UniProtKB-UniRule"/>
</dbReference>
<keyword evidence="11" id="KW-0479">Metal-binding</keyword>
<evidence type="ECO:0000256" key="4">
    <source>
        <dbReference type="ARBA" id="ARBA00022605"/>
    </source>
</evidence>
<dbReference type="HAMAP" id="MF_00109">
    <property type="entry name" value="Shikimate_kinase"/>
    <property type="match status" value="1"/>
</dbReference>
<evidence type="ECO:0000256" key="11">
    <source>
        <dbReference type="HAMAP-Rule" id="MF_00109"/>
    </source>
</evidence>
<keyword evidence="7 11" id="KW-0418">Kinase</keyword>
<evidence type="ECO:0000256" key="6">
    <source>
        <dbReference type="ARBA" id="ARBA00022741"/>
    </source>
</evidence>
<dbReference type="GO" id="GO:0000287">
    <property type="term" value="F:magnesium ion binding"/>
    <property type="evidence" value="ECO:0007669"/>
    <property type="project" value="UniProtKB-UniRule"/>
</dbReference>
<gene>
    <name evidence="11" type="primary">aroK</name>
    <name evidence="12" type="ORF">ENV62_00150</name>
</gene>
<dbReference type="EC" id="2.7.1.71" evidence="3 11"/>
<comment type="catalytic activity">
    <reaction evidence="10 11">
        <text>shikimate + ATP = 3-phosphoshikimate + ADP + H(+)</text>
        <dbReference type="Rhea" id="RHEA:13121"/>
        <dbReference type="ChEBI" id="CHEBI:15378"/>
        <dbReference type="ChEBI" id="CHEBI:30616"/>
        <dbReference type="ChEBI" id="CHEBI:36208"/>
        <dbReference type="ChEBI" id="CHEBI:145989"/>
        <dbReference type="ChEBI" id="CHEBI:456216"/>
        <dbReference type="EC" id="2.7.1.71"/>
    </reaction>
</comment>
<dbReference type="InterPro" id="IPR023000">
    <property type="entry name" value="Shikimate_kinase_CS"/>
</dbReference>
<evidence type="ECO:0000256" key="7">
    <source>
        <dbReference type="ARBA" id="ARBA00022777"/>
    </source>
</evidence>
<evidence type="ECO:0000256" key="2">
    <source>
        <dbReference type="ARBA" id="ARBA00006997"/>
    </source>
</evidence>
<comment type="caution">
    <text evidence="11">Lacks conserved residue(s) required for the propagation of feature annotation.</text>
</comment>
<dbReference type="PROSITE" id="PS01128">
    <property type="entry name" value="SHIKIMATE_KINASE"/>
    <property type="match status" value="1"/>
</dbReference>
<feature type="binding site" evidence="11">
    <location>
        <position position="41"/>
    </location>
    <ligand>
        <name>substrate</name>
    </ligand>
</feature>
<accession>A0A7C3SHJ4</accession>
<feature type="binding site" evidence="11">
    <location>
        <position position="87"/>
    </location>
    <ligand>
        <name>substrate</name>
    </ligand>
</feature>
<organism evidence="12">
    <name type="scientific">Desulfobacca acetoxidans</name>
    <dbReference type="NCBI Taxonomy" id="60893"/>
    <lineage>
        <taxon>Bacteria</taxon>
        <taxon>Pseudomonadati</taxon>
        <taxon>Thermodesulfobacteriota</taxon>
        <taxon>Desulfobaccia</taxon>
        <taxon>Desulfobaccales</taxon>
        <taxon>Desulfobaccaceae</taxon>
        <taxon>Desulfobacca</taxon>
    </lineage>
</organism>
<dbReference type="GO" id="GO:0009073">
    <property type="term" value="P:aromatic amino acid family biosynthetic process"/>
    <property type="evidence" value="ECO:0007669"/>
    <property type="project" value="UniProtKB-KW"/>
</dbReference>
<keyword evidence="11" id="KW-0963">Cytoplasm</keyword>
<keyword evidence="5 11" id="KW-0808">Transferase</keyword>
<dbReference type="PRINTS" id="PR01100">
    <property type="entry name" value="SHIKIMTKNASE"/>
</dbReference>
<feature type="binding site" evidence="11">
    <location>
        <position position="148"/>
    </location>
    <ligand>
        <name>substrate</name>
    </ligand>
</feature>
<evidence type="ECO:0000256" key="9">
    <source>
        <dbReference type="ARBA" id="ARBA00023141"/>
    </source>
</evidence>
<dbReference type="InterPro" id="IPR031322">
    <property type="entry name" value="Shikimate/glucono_kinase"/>
</dbReference>
<dbReference type="SUPFAM" id="SSF52540">
    <property type="entry name" value="P-loop containing nucleoside triphosphate hydrolases"/>
    <property type="match status" value="1"/>
</dbReference>
<dbReference type="UniPathway" id="UPA00053">
    <property type="reaction ID" value="UER00088"/>
</dbReference>
<protein>
    <recommendedName>
        <fullName evidence="3 11">Shikimate kinase</fullName>
        <shortName evidence="11">SK</shortName>
        <ecNumber evidence="3 11">2.7.1.71</ecNumber>
    </recommendedName>
</protein>
<dbReference type="InterPro" id="IPR027417">
    <property type="entry name" value="P-loop_NTPase"/>
</dbReference>
<comment type="subcellular location">
    <subcellularLocation>
        <location evidence="11">Cytoplasm</location>
    </subcellularLocation>
</comment>
<comment type="cofactor">
    <cofactor evidence="11">
        <name>Mg(2+)</name>
        <dbReference type="ChEBI" id="CHEBI:18420"/>
    </cofactor>
    <text evidence="11">Binds 1 Mg(2+) ion per subunit.</text>
</comment>
<comment type="subunit">
    <text evidence="11">Monomer.</text>
</comment>
<evidence type="ECO:0000256" key="5">
    <source>
        <dbReference type="ARBA" id="ARBA00022679"/>
    </source>
</evidence>
<dbReference type="Gene3D" id="3.40.50.300">
    <property type="entry name" value="P-loop containing nucleotide triphosphate hydrolases"/>
    <property type="match status" value="1"/>
</dbReference>
<dbReference type="PANTHER" id="PTHR21087:SF16">
    <property type="entry name" value="SHIKIMATE KINASE 1, CHLOROPLASTIC"/>
    <property type="match status" value="1"/>
</dbReference>
<dbReference type="GO" id="GO:0005524">
    <property type="term" value="F:ATP binding"/>
    <property type="evidence" value="ECO:0007669"/>
    <property type="project" value="UniProtKB-UniRule"/>
</dbReference>
<keyword evidence="11" id="KW-0460">Magnesium</keyword>
<dbReference type="GO" id="GO:0009423">
    <property type="term" value="P:chorismate biosynthetic process"/>
    <property type="evidence" value="ECO:0007669"/>
    <property type="project" value="UniProtKB-UniRule"/>
</dbReference>
<evidence type="ECO:0000256" key="3">
    <source>
        <dbReference type="ARBA" id="ARBA00012154"/>
    </source>
</evidence>
<dbReference type="CDD" id="cd00464">
    <property type="entry name" value="SK"/>
    <property type="match status" value="1"/>
</dbReference>
<dbReference type="AlphaFoldDB" id="A0A7C3SHJ4"/>
<feature type="binding site" evidence="11">
    <location>
        <position position="23"/>
    </location>
    <ligand>
        <name>Mg(2+)</name>
        <dbReference type="ChEBI" id="CHEBI:18420"/>
    </ligand>
</feature>
<dbReference type="EMBL" id="DTHB01000004">
    <property type="protein sequence ID" value="HGB13644.1"/>
    <property type="molecule type" value="Genomic_DNA"/>
</dbReference>